<dbReference type="AlphaFoldDB" id="D5BUH6"/>
<dbReference type="STRING" id="488538.SAR116_1680"/>
<name>D5BUH6_PUNMI</name>
<keyword evidence="2" id="KW-1185">Reference proteome</keyword>
<dbReference type="RefSeq" id="WP_013046550.1">
    <property type="nucleotide sequence ID" value="NC_014010.1"/>
</dbReference>
<organism evidence="1 2">
    <name type="scientific">Puniceispirillum marinum (strain IMCC1322)</name>
    <dbReference type="NCBI Taxonomy" id="488538"/>
    <lineage>
        <taxon>Bacteria</taxon>
        <taxon>Pseudomonadati</taxon>
        <taxon>Pseudomonadota</taxon>
        <taxon>Alphaproteobacteria</taxon>
        <taxon>Candidatus Puniceispirillales</taxon>
        <taxon>Candidatus Puniceispirillaceae</taxon>
        <taxon>Candidatus Puniceispirillum</taxon>
    </lineage>
</organism>
<protein>
    <submittedName>
        <fullName evidence="1">Cytochrome C family protein</fullName>
    </submittedName>
</protein>
<dbReference type="Proteomes" id="UP000007460">
    <property type="component" value="Chromosome"/>
</dbReference>
<proteinExistence type="predicted"/>
<sequence>MTSHVVEQAFISHDRGAAHISLRNSDFASNDADLLVPYQLADIYCVSVDASIDRGCACSDLRHPPWGGADFVFTLNEGCLFRAKQPPTFTA</sequence>
<reference evidence="1 2" key="1">
    <citation type="journal article" date="2010" name="J. Bacteriol.">
        <title>Complete genome sequence of "Candidatus Puniceispirillum marinum" IMCC1322, a representative of the SAR116 clade in the Alphaproteobacteria.</title>
        <authorList>
            <person name="Oh H.M."/>
            <person name="Kwon K.K."/>
            <person name="Kang I."/>
            <person name="Kang S.G."/>
            <person name="Lee J.H."/>
            <person name="Kim S.J."/>
            <person name="Cho J.C."/>
        </authorList>
    </citation>
    <scope>NUCLEOTIDE SEQUENCE [LARGE SCALE GENOMIC DNA]</scope>
    <source>
        <strain evidence="1 2">IMCC1322</strain>
    </source>
</reference>
<dbReference type="KEGG" id="apb:SAR116_1680"/>
<dbReference type="HOGENOM" id="CLU_2424754_0_0_5"/>
<dbReference type="eggNOG" id="COG0346">
    <property type="taxonomic scope" value="Bacteria"/>
</dbReference>
<evidence type="ECO:0000313" key="1">
    <source>
        <dbReference type="EMBL" id="ADE39923.1"/>
    </source>
</evidence>
<gene>
    <name evidence="1" type="ordered locus">SAR116_1680</name>
</gene>
<dbReference type="EMBL" id="CP001751">
    <property type="protein sequence ID" value="ADE39923.1"/>
    <property type="molecule type" value="Genomic_DNA"/>
</dbReference>
<accession>D5BUH6</accession>
<evidence type="ECO:0000313" key="2">
    <source>
        <dbReference type="Proteomes" id="UP000007460"/>
    </source>
</evidence>